<dbReference type="RefSeq" id="XP_067916765.1">
    <property type="nucleotide sequence ID" value="XM_068071259.1"/>
</dbReference>
<protein>
    <submittedName>
        <fullName evidence="2">Uncharacterized protein</fullName>
    </submittedName>
</protein>
<name>A0A2C6J6T5_9APIC</name>
<feature type="compositionally biased region" description="Low complexity" evidence="1">
    <location>
        <begin position="25"/>
        <end position="37"/>
    </location>
</feature>
<feature type="non-terminal residue" evidence="2">
    <location>
        <position position="1"/>
    </location>
</feature>
<dbReference type="VEuPathDB" id="ToxoDB:CSUI_011158"/>
<keyword evidence="3" id="KW-1185">Reference proteome</keyword>
<reference evidence="2 3" key="1">
    <citation type="journal article" date="2017" name="Int. J. Parasitol.">
        <title>The genome of the protozoan parasite Cystoisospora suis and a reverse vaccinology approach to identify vaccine candidates.</title>
        <authorList>
            <person name="Palmieri N."/>
            <person name="Shrestha A."/>
            <person name="Ruttkowski B."/>
            <person name="Beck T."/>
            <person name="Vogl C."/>
            <person name="Tomley F."/>
            <person name="Blake D.P."/>
            <person name="Joachim A."/>
        </authorList>
    </citation>
    <scope>NUCLEOTIDE SEQUENCE [LARGE SCALE GENOMIC DNA]</scope>
    <source>
        <strain evidence="2 3">Wien I</strain>
    </source>
</reference>
<feature type="region of interest" description="Disordered" evidence="1">
    <location>
        <begin position="21"/>
        <end position="48"/>
    </location>
</feature>
<gene>
    <name evidence="2" type="ORF">CSUI_011158</name>
</gene>
<dbReference type="AlphaFoldDB" id="A0A2C6J6T5"/>
<evidence type="ECO:0000313" key="3">
    <source>
        <dbReference type="Proteomes" id="UP000221165"/>
    </source>
</evidence>
<evidence type="ECO:0000256" key="1">
    <source>
        <dbReference type="SAM" id="MobiDB-lite"/>
    </source>
</evidence>
<accession>A0A2C6J6T5</accession>
<dbReference type="Proteomes" id="UP000221165">
    <property type="component" value="Unassembled WGS sequence"/>
</dbReference>
<comment type="caution">
    <text evidence="2">The sequence shown here is derived from an EMBL/GenBank/DDBJ whole genome shotgun (WGS) entry which is preliminary data.</text>
</comment>
<feature type="compositionally biased region" description="Basic and acidic residues" evidence="1">
    <location>
        <begin position="39"/>
        <end position="48"/>
    </location>
</feature>
<evidence type="ECO:0000313" key="2">
    <source>
        <dbReference type="EMBL" id="PHJ15031.1"/>
    </source>
</evidence>
<sequence>GVYISGREVSSRGRLYERRARRSLFARQRPSSRNSRSSSRHERCMDGQ</sequence>
<dbReference type="GeneID" id="94434470"/>
<organism evidence="2 3">
    <name type="scientific">Cystoisospora suis</name>
    <dbReference type="NCBI Taxonomy" id="483139"/>
    <lineage>
        <taxon>Eukaryota</taxon>
        <taxon>Sar</taxon>
        <taxon>Alveolata</taxon>
        <taxon>Apicomplexa</taxon>
        <taxon>Conoidasida</taxon>
        <taxon>Coccidia</taxon>
        <taxon>Eucoccidiorida</taxon>
        <taxon>Eimeriorina</taxon>
        <taxon>Sarcocystidae</taxon>
        <taxon>Cystoisospora</taxon>
    </lineage>
</organism>
<dbReference type="EMBL" id="MIGC01009921">
    <property type="protein sequence ID" value="PHJ15031.1"/>
    <property type="molecule type" value="Genomic_DNA"/>
</dbReference>
<proteinExistence type="predicted"/>